<accession>A0A6G6XK98</accession>
<dbReference type="InterPro" id="IPR003669">
    <property type="entry name" value="Thymidylate_synthase_ThyX"/>
</dbReference>
<dbReference type="GeneID" id="64766605"/>
<dbReference type="PROSITE" id="PS51331">
    <property type="entry name" value="THYX"/>
    <property type="match status" value="1"/>
</dbReference>
<dbReference type="GO" id="GO:0006231">
    <property type="term" value="P:dTMP biosynthetic process"/>
    <property type="evidence" value="ECO:0007669"/>
    <property type="project" value="InterPro"/>
</dbReference>
<name>A0A6G6XK98_9CAUD</name>
<reference evidence="1 2" key="1">
    <citation type="submission" date="2020-01" db="EMBL/GenBank/DDBJ databases">
        <authorList>
            <person name="Alvaro L.E."/>
            <person name="Baker K.N."/>
            <person name="Baxter I.S."/>
            <person name="Brown M.R."/>
            <person name="Driscoll K.D."/>
            <person name="Elrubaie J.M."/>
            <person name="Feith S.L."/>
            <person name="Indihar D.F."/>
            <person name="Knoch V.T."/>
            <person name="Koirtyohann K.M."/>
            <person name="Kratz M.A."/>
            <person name="Lear A.H."/>
            <person name="Lindblom K.E."/>
            <person name="Marcus E.R."/>
            <person name="Murphy M.E."/>
            <person name="Sensor R."/>
            <person name="Sherman S.J."/>
            <person name="Swift V.R."/>
            <person name="White K.E."/>
            <person name="Wills S.J."/>
            <person name="Gatt S.M."/>
            <person name="Lohbauer S.A."/>
            <person name="Power T.R."/>
            <person name="Rosales K.A."/>
            <person name="Sisson B.M."/>
            <person name="Isern S."/>
            <person name="Michael S.F."/>
            <person name="Sunnen C.N."/>
            <person name="Garlena R.A."/>
            <person name="Russell D.A."/>
            <person name="Pope W.H."/>
            <person name="Jacobs-Sera D."/>
            <person name="Hatfull G.F."/>
        </authorList>
    </citation>
    <scope>NUCLEOTIDE SEQUENCE [LARGE SCALE GENOMIC DNA]</scope>
</reference>
<dbReference type="GO" id="GO:0050797">
    <property type="term" value="F:thymidylate synthase (FAD) activity"/>
    <property type="evidence" value="ECO:0007669"/>
    <property type="project" value="InterPro"/>
</dbReference>
<evidence type="ECO:0000313" key="2">
    <source>
        <dbReference type="Proteomes" id="UP000503093"/>
    </source>
</evidence>
<dbReference type="Pfam" id="PF02511">
    <property type="entry name" value="Thy1"/>
    <property type="match status" value="1"/>
</dbReference>
<keyword evidence="2" id="KW-1185">Reference proteome</keyword>
<dbReference type="NCBIfam" id="TIGR02170">
    <property type="entry name" value="thyX"/>
    <property type="match status" value="1"/>
</dbReference>
<dbReference type="PANTHER" id="PTHR34934">
    <property type="entry name" value="FLAVIN-DEPENDENT THYMIDYLATE SYNTHASE"/>
    <property type="match status" value="1"/>
</dbReference>
<gene>
    <name evidence="1" type="primary">124</name>
    <name evidence="1" type="ORF">SEA_SKOG_123</name>
</gene>
<sequence length="372" mass="41659">MTRTPIYYRQYNSDGGEVETIGNDFRIATDYEGGVECLAKDLQPGQWILATSPYAYRMPEKYSPYRIRGVSYDLNLGVVLTTEVGHGVGADEQYVVTIDLAPHAPVWVLGSAPFTQKETASVPMPDPVFVLPTVTLAGHSVPSDDVLAKLEWFRNDNAADHDDLIQALPEYGGRMCYQSWDRPNPATATNEGYLHNIQMQSHYSVLEHSSVSLAIEGVSRTLSHEFVRHRHFSYSQLSQRYVDSSAVAFVMPPAFEGDEIAELAFRHDAKLSLNSYEFYQKHQMAKGLTKKQARESARASLLNAAETKFLVTGNLRAWMEFLVKRDNPAADAEIQRLAKMIAIELAELAPAVFSPESRTVWDTSYAQREARA</sequence>
<proteinExistence type="predicted"/>
<dbReference type="GO" id="GO:0050660">
    <property type="term" value="F:flavin adenine dinucleotide binding"/>
    <property type="evidence" value="ECO:0007669"/>
    <property type="project" value="InterPro"/>
</dbReference>
<dbReference type="Proteomes" id="UP000503093">
    <property type="component" value="Segment"/>
</dbReference>
<dbReference type="InterPro" id="IPR036098">
    <property type="entry name" value="Thymidylate_synthase_ThyX_sf"/>
</dbReference>
<evidence type="ECO:0000313" key="1">
    <source>
        <dbReference type="EMBL" id="QIG58275.1"/>
    </source>
</evidence>
<dbReference type="RefSeq" id="YP_010059373.1">
    <property type="nucleotide sequence ID" value="NC_054725.1"/>
</dbReference>
<dbReference type="EMBL" id="MN908687">
    <property type="protein sequence ID" value="QIG58275.1"/>
    <property type="molecule type" value="Genomic_DNA"/>
</dbReference>
<dbReference type="KEGG" id="vg:64766605"/>
<organism evidence="1 2">
    <name type="scientific">Gordonia phage Skog</name>
    <dbReference type="NCBI Taxonomy" id="2704033"/>
    <lineage>
        <taxon>Viruses</taxon>
        <taxon>Duplodnaviria</taxon>
        <taxon>Heunggongvirae</taxon>
        <taxon>Uroviricota</taxon>
        <taxon>Caudoviricetes</taxon>
        <taxon>Skogvirus</taxon>
        <taxon>Skogvirus Skog</taxon>
    </lineage>
</organism>
<protein>
    <submittedName>
        <fullName evidence="1">ThyX-like thymidylate synthase</fullName>
    </submittedName>
</protein>
<dbReference type="GO" id="GO:0070402">
    <property type="term" value="F:NADPH binding"/>
    <property type="evidence" value="ECO:0007669"/>
    <property type="project" value="TreeGrafter"/>
</dbReference>
<dbReference type="PANTHER" id="PTHR34934:SF1">
    <property type="entry name" value="FLAVIN-DEPENDENT THYMIDYLATE SYNTHASE"/>
    <property type="match status" value="1"/>
</dbReference>
<dbReference type="Gene3D" id="3.30.1360.170">
    <property type="match status" value="1"/>
</dbReference>
<dbReference type="CDD" id="cd20175">
    <property type="entry name" value="ThyX"/>
    <property type="match status" value="1"/>
</dbReference>
<dbReference type="GO" id="GO:0004799">
    <property type="term" value="F:thymidylate synthase activity"/>
    <property type="evidence" value="ECO:0007669"/>
    <property type="project" value="TreeGrafter"/>
</dbReference>
<dbReference type="SUPFAM" id="SSF69796">
    <property type="entry name" value="Thymidylate synthase-complementing protein Thy1"/>
    <property type="match status" value="1"/>
</dbReference>